<comment type="caution">
    <text evidence="9">The sequence shown here is derived from an EMBL/GenBank/DDBJ whole genome shotgun (WGS) entry which is preliminary data.</text>
</comment>
<evidence type="ECO:0000256" key="2">
    <source>
        <dbReference type="ARBA" id="ARBA00007186"/>
    </source>
</evidence>
<dbReference type="Gene3D" id="3.20.20.80">
    <property type="entry name" value="Glycosidases"/>
    <property type="match status" value="1"/>
</dbReference>
<feature type="domain" description="Alpha-L-arabinofuranosidase C-terminal" evidence="8">
    <location>
        <begin position="315"/>
        <end position="504"/>
    </location>
</feature>
<dbReference type="GO" id="GO:0000272">
    <property type="term" value="P:polysaccharide catabolic process"/>
    <property type="evidence" value="ECO:0007669"/>
    <property type="project" value="TreeGrafter"/>
</dbReference>
<evidence type="ECO:0000256" key="7">
    <source>
        <dbReference type="ARBA" id="ARBA00023295"/>
    </source>
</evidence>
<dbReference type="OrthoDB" id="9758333at2"/>
<organism evidence="9 10">
    <name type="scientific">Maribellus luteus</name>
    <dbReference type="NCBI Taxonomy" id="2305463"/>
    <lineage>
        <taxon>Bacteria</taxon>
        <taxon>Pseudomonadati</taxon>
        <taxon>Bacteroidota</taxon>
        <taxon>Bacteroidia</taxon>
        <taxon>Marinilabiliales</taxon>
        <taxon>Prolixibacteraceae</taxon>
        <taxon>Maribellus</taxon>
    </lineage>
</organism>
<evidence type="ECO:0000313" key="10">
    <source>
        <dbReference type="Proteomes" id="UP000265926"/>
    </source>
</evidence>
<keyword evidence="10" id="KW-1185">Reference proteome</keyword>
<comment type="similarity">
    <text evidence="2">Belongs to the glycosyl hydrolase 51 family.</text>
</comment>
<keyword evidence="5" id="KW-0378">Hydrolase</keyword>
<proteinExistence type="inferred from homology"/>
<dbReference type="InterPro" id="IPR055235">
    <property type="entry name" value="ASD1_cat"/>
</dbReference>
<dbReference type="EMBL" id="QWGR01000007">
    <property type="protein sequence ID" value="RIJ47577.1"/>
    <property type="molecule type" value="Genomic_DNA"/>
</dbReference>
<evidence type="ECO:0000259" key="8">
    <source>
        <dbReference type="SMART" id="SM00813"/>
    </source>
</evidence>
<evidence type="ECO:0000256" key="5">
    <source>
        <dbReference type="ARBA" id="ARBA00022801"/>
    </source>
</evidence>
<evidence type="ECO:0000256" key="1">
    <source>
        <dbReference type="ARBA" id="ARBA00001462"/>
    </source>
</evidence>
<name>A0A399T023_9BACT</name>
<accession>A0A399T023</accession>
<gene>
    <name evidence="9" type="ORF">D1614_13395</name>
</gene>
<evidence type="ECO:0000256" key="4">
    <source>
        <dbReference type="ARBA" id="ARBA00012670"/>
    </source>
</evidence>
<dbReference type="AlphaFoldDB" id="A0A399T023"/>
<dbReference type="InterPro" id="IPR017853">
    <property type="entry name" value="GH"/>
</dbReference>
<dbReference type="Proteomes" id="UP000265926">
    <property type="component" value="Unassembled WGS sequence"/>
</dbReference>
<evidence type="ECO:0000313" key="9">
    <source>
        <dbReference type="EMBL" id="RIJ47577.1"/>
    </source>
</evidence>
<reference evidence="9 10" key="1">
    <citation type="submission" date="2018-08" db="EMBL/GenBank/DDBJ databases">
        <title>Pallidiluteibacterium maritimus gen. nov., sp. nov., isolated from coastal sediment.</title>
        <authorList>
            <person name="Zhou L.Y."/>
        </authorList>
    </citation>
    <scope>NUCLEOTIDE SEQUENCE [LARGE SCALE GENOMIC DNA]</scope>
    <source>
        <strain evidence="9 10">XSD2</strain>
    </source>
</reference>
<dbReference type="Pfam" id="PF06964">
    <property type="entry name" value="Alpha-L-AF_C"/>
    <property type="match status" value="1"/>
</dbReference>
<dbReference type="InterPro" id="IPR013780">
    <property type="entry name" value="Glyco_hydro_b"/>
</dbReference>
<evidence type="ECO:0000256" key="3">
    <source>
        <dbReference type="ARBA" id="ARBA00011165"/>
    </source>
</evidence>
<dbReference type="RefSeq" id="WP_119438463.1">
    <property type="nucleotide sequence ID" value="NZ_QWGR01000007.1"/>
</dbReference>
<dbReference type="GO" id="GO:0046373">
    <property type="term" value="P:L-arabinose metabolic process"/>
    <property type="evidence" value="ECO:0007669"/>
    <property type="project" value="InterPro"/>
</dbReference>
<dbReference type="GO" id="GO:0046556">
    <property type="term" value="F:alpha-L-arabinofuranosidase activity"/>
    <property type="evidence" value="ECO:0007669"/>
    <property type="project" value="UniProtKB-EC"/>
</dbReference>
<evidence type="ECO:0000256" key="6">
    <source>
        <dbReference type="ARBA" id="ARBA00023277"/>
    </source>
</evidence>
<dbReference type="InterPro" id="IPR010720">
    <property type="entry name" value="Alpha-L-AF_C"/>
</dbReference>
<dbReference type="Gene3D" id="2.60.40.1180">
    <property type="entry name" value="Golgi alpha-mannosidase II"/>
    <property type="match status" value="1"/>
</dbReference>
<protein>
    <recommendedName>
        <fullName evidence="4">non-reducing end alpha-L-arabinofuranosidase</fullName>
        <ecNumber evidence="4">3.2.1.55</ecNumber>
    </recommendedName>
</protein>
<dbReference type="EC" id="3.2.1.55" evidence="4"/>
<comment type="catalytic activity">
    <reaction evidence="1">
        <text>Hydrolysis of terminal non-reducing alpha-L-arabinofuranoside residues in alpha-L-arabinosides.</text>
        <dbReference type="EC" id="3.2.1.55"/>
    </reaction>
</comment>
<comment type="subunit">
    <text evidence="3">Homohexamer; trimer of dimers.</text>
</comment>
<dbReference type="SMART" id="SM00813">
    <property type="entry name" value="Alpha-L-AF_C"/>
    <property type="match status" value="1"/>
</dbReference>
<dbReference type="Pfam" id="PF22848">
    <property type="entry name" value="ASD1_dom"/>
    <property type="match status" value="1"/>
</dbReference>
<dbReference type="SUPFAM" id="SSF51011">
    <property type="entry name" value="Glycosyl hydrolase domain"/>
    <property type="match status" value="1"/>
</dbReference>
<dbReference type="PANTHER" id="PTHR43576:SF2">
    <property type="entry name" value="INTRACELLULAR EXO-ALPHA-L-ARABINOFURANOSIDASE 2"/>
    <property type="match status" value="1"/>
</dbReference>
<sequence length="511" mass="57469">MIKLKPLLTMILVTYISVSWGQTKLTLHTEQSDTKISKDIYGHFAEHLGHCIYGGIYVGENSEIPNVRGFRDDVIGALKEMKIPVLRWPGGCFADTYHWKDGIGPRENRPSIVNVNWGNVTEDNSFGTHEFLDFCELIDADAYININVGSGTVQEASEWVEYVTSSNLSPMTELRKKNGREEPWNVKYWGIGNENWGCGGNMSPEYYADLYKRFATFTHGNLYKIACGPSEGDYNWMDVVMQKTASNWGLMQGISLHKYTIQTRNWGNKGNATGFGEKEWFETLHETLDMETLVTRHSTIMDKYDPGKRVGLIVDEWGNWFNVEEGTNPGFLYQQNSLRDALVAGVNLNIFNNHADRVKMANIAQMVNVLQAVILTKGEEMVLTPTYYVFKMYNVHQDANLVPAHIETGKYSYEGKSVPKVHASSSVKDGVLSVTLCNLDPNNSEQVEIVIYGNEYASATGQIITAEQLNDYNDFGKNENVSIKEFSVVQPKGGRLSVNLPSKSVVLVQLQ</sequence>
<keyword evidence="7" id="KW-0326">Glycosidase</keyword>
<dbReference type="PANTHER" id="PTHR43576">
    <property type="entry name" value="ALPHA-L-ARABINOFURANOSIDASE C-RELATED"/>
    <property type="match status" value="1"/>
</dbReference>
<keyword evidence="6" id="KW-0119">Carbohydrate metabolism</keyword>
<dbReference type="SUPFAM" id="SSF51445">
    <property type="entry name" value="(Trans)glycosidases"/>
    <property type="match status" value="1"/>
</dbReference>